<dbReference type="PATRIC" id="fig|883092.3.peg.2427"/>
<gene>
    <name evidence="1" type="ORF">HMPREF9249_02444</name>
</gene>
<accession>K1M4C1</accession>
<sequence>MTNFITRLFQQIKGKGRPASLEYDSYPFPNLCLGISKKSEEVNQPIKIYLPNIRTKRARQNQVIFANVPSEAETRLLRKFIKQDIKYQEYFHSNYYLLTHKQEWNNKIGFQTNFISGVTVISPDHSMTMQTYRDSIEAGVPERDVHIFNPTKKGTPTLDVMSLPTNEIVDFLACLFKDKSSLRHDWLTYLVGLEKAYAELDKRSPNFTDLLEFFRNPASIMDICHYVEDNLDKINKSKYQKVIDDLKNHFHLGDAKQNDVNFEIYDVLFHYQDESKLGRYLFNENINLIKLNSIIKHGGICIFELASSELGIKDAKLWSNLISMALQSTLAKRRSGEATQLPIYLCNFDNYLSDSWINLIKSATNYNSNITLNIASLDQMKDPDSIDHLLHYFPVRTIYGDMKPVSEDFVRKYVKYFITNDQFDIKSLRRIITTLPINTAFTRLNNDEFCLIHPVNQ</sequence>
<evidence type="ECO:0000313" key="1">
    <source>
        <dbReference type="EMBL" id="EKB62221.1"/>
    </source>
</evidence>
<proteinExistence type="predicted"/>
<organism evidence="1 2">
    <name type="scientific">Lactobacillus crispatus FB077-07</name>
    <dbReference type="NCBI Taxonomy" id="883092"/>
    <lineage>
        <taxon>Bacteria</taxon>
        <taxon>Bacillati</taxon>
        <taxon>Bacillota</taxon>
        <taxon>Bacilli</taxon>
        <taxon>Lactobacillales</taxon>
        <taxon>Lactobacillaceae</taxon>
        <taxon>Lactobacillus</taxon>
    </lineage>
</organism>
<protein>
    <submittedName>
        <fullName evidence="1">Uncharacterized protein</fullName>
    </submittedName>
</protein>
<dbReference type="RefSeq" id="WP_005729937.1">
    <property type="nucleotide sequence ID" value="NZ_JH932275.1"/>
</dbReference>
<dbReference type="Proteomes" id="UP000004722">
    <property type="component" value="Unassembled WGS sequence"/>
</dbReference>
<evidence type="ECO:0000313" key="2">
    <source>
        <dbReference type="Proteomes" id="UP000004722"/>
    </source>
</evidence>
<dbReference type="HOGENOM" id="CLU_549430_0_0_9"/>
<dbReference type="EMBL" id="AGZG01000115">
    <property type="protein sequence ID" value="EKB62221.1"/>
    <property type="molecule type" value="Genomic_DNA"/>
</dbReference>
<name>K1M4C1_9LACO</name>
<dbReference type="AlphaFoldDB" id="K1M4C1"/>
<reference evidence="1 2" key="1">
    <citation type="submission" date="2012-07" db="EMBL/GenBank/DDBJ databases">
        <title>The Genome Sequence of Lactobacillus crispatus FB077-07.</title>
        <authorList>
            <consortium name="The Broad Institute Genome Sequencing Platform"/>
            <person name="Earl A."/>
            <person name="Ward D."/>
            <person name="Feldgarden M."/>
            <person name="Gevers D."/>
            <person name="Saerens B."/>
            <person name="Vaneechoutte M."/>
            <person name="Walker B."/>
            <person name="Young S.K."/>
            <person name="Zeng Q."/>
            <person name="Gargeya S."/>
            <person name="Fitzgerald M."/>
            <person name="Haas B."/>
            <person name="Abouelleil A."/>
            <person name="Alvarado L."/>
            <person name="Arachchi H.M."/>
            <person name="Berlin A.M."/>
            <person name="Chapman S.B."/>
            <person name="Goldberg J."/>
            <person name="Griggs A."/>
            <person name="Gujja S."/>
            <person name="Hansen M."/>
            <person name="Howarth C."/>
            <person name="Imamovic A."/>
            <person name="Larimer J."/>
            <person name="McCowen C."/>
            <person name="Montmayeur A."/>
            <person name="Murphy C."/>
            <person name="Neiman D."/>
            <person name="Pearson M."/>
            <person name="Priest M."/>
            <person name="Roberts A."/>
            <person name="Saif S."/>
            <person name="Shea T."/>
            <person name="Sisk P."/>
            <person name="Sykes S."/>
            <person name="Wortman J."/>
            <person name="Nusbaum C."/>
            <person name="Birren B."/>
        </authorList>
    </citation>
    <scope>NUCLEOTIDE SEQUENCE [LARGE SCALE GENOMIC DNA]</scope>
    <source>
        <strain evidence="1 2">FB077-07</strain>
    </source>
</reference>
<comment type="caution">
    <text evidence="1">The sequence shown here is derived from an EMBL/GenBank/DDBJ whole genome shotgun (WGS) entry which is preliminary data.</text>
</comment>